<feature type="transmembrane region" description="Helical" evidence="2">
    <location>
        <begin position="42"/>
        <end position="64"/>
    </location>
</feature>
<evidence type="ECO:0000256" key="1">
    <source>
        <dbReference type="SAM" id="MobiDB-lite"/>
    </source>
</evidence>
<protein>
    <recommendedName>
        <fullName evidence="5">Conjugal transfer protein</fullName>
    </recommendedName>
</protein>
<keyword evidence="2" id="KW-0472">Membrane</keyword>
<feature type="compositionally biased region" description="Basic and acidic residues" evidence="1">
    <location>
        <begin position="11"/>
        <end position="25"/>
    </location>
</feature>
<dbReference type="Pfam" id="PF12642">
    <property type="entry name" value="TpcC"/>
    <property type="match status" value="1"/>
</dbReference>
<keyword evidence="2" id="KW-0812">Transmembrane</keyword>
<evidence type="ECO:0008006" key="5">
    <source>
        <dbReference type="Google" id="ProtNLM"/>
    </source>
</evidence>
<dbReference type="AlphaFoldDB" id="A0A4R4RGB3"/>
<accession>A0A4R4RGB3</accession>
<evidence type="ECO:0000313" key="4">
    <source>
        <dbReference type="Proteomes" id="UP000295621"/>
    </source>
</evidence>
<evidence type="ECO:0000313" key="3">
    <source>
        <dbReference type="EMBL" id="TDC48320.1"/>
    </source>
</evidence>
<gene>
    <name evidence="3" type="ORF">E1212_21650</name>
</gene>
<reference evidence="3 4" key="1">
    <citation type="submission" date="2019-02" db="EMBL/GenBank/DDBJ databases">
        <title>Draft genome sequences of novel Actinobacteria.</title>
        <authorList>
            <person name="Sahin N."/>
            <person name="Ay H."/>
            <person name="Saygin H."/>
        </authorList>
    </citation>
    <scope>NUCLEOTIDE SEQUENCE [LARGE SCALE GENOMIC DNA]</scope>
    <source>
        <strain evidence="3 4">KC603</strain>
    </source>
</reference>
<keyword evidence="4" id="KW-1185">Reference proteome</keyword>
<dbReference type="OrthoDB" id="4545310at2"/>
<dbReference type="RefSeq" id="WP_131986299.1">
    <property type="nucleotide sequence ID" value="NZ_SMKL01000058.1"/>
</dbReference>
<sequence length="406" mass="41756">MKVNWGFGPPKDTDGGDTAPREKSAPSEQHTWTGGSQLATRVVVGLLWAALIAGPLALALQMLLPESRPVVRQDGYVDRIGEAAAVSEFAERAVVAWLETPAEESDVLRAYFGDLGLARPDIPWTTDGSAVAEIVKDDTGLWSVTVGVDATEGEPPADAAPAQTPAGEAEEPAEAGETPAAGEDDADAEPVQRVTSGRLYFQLPVLYVDGQMIAQALPSPVPAPGDFDQLTSAYDHGLAADHPAFARVANFLGAMLVSGDQASLEAYSSPGTSFRALNPVPYAGVQVDTIVAAGGEAPSEEPADGETAEVQANVTLSGSNGEQLGAQYSLVLQAREGRWEVARLRTSPALAEPVPIPTPSPAATATPGTSTSEGTSSQGPGPTPSDTPTREAGSDPAPTGSTTESP</sequence>
<evidence type="ECO:0000256" key="2">
    <source>
        <dbReference type="SAM" id="Phobius"/>
    </source>
</evidence>
<comment type="caution">
    <text evidence="3">The sequence shown here is derived from an EMBL/GenBank/DDBJ whole genome shotgun (WGS) entry which is preliminary data.</text>
</comment>
<dbReference type="Proteomes" id="UP000295621">
    <property type="component" value="Unassembled WGS sequence"/>
</dbReference>
<name>A0A4R4RGB3_9ACTN</name>
<keyword evidence="2" id="KW-1133">Transmembrane helix</keyword>
<organism evidence="3 4">
    <name type="scientific">Jiangella ureilytica</name>
    <dbReference type="NCBI Taxonomy" id="2530374"/>
    <lineage>
        <taxon>Bacteria</taxon>
        <taxon>Bacillati</taxon>
        <taxon>Actinomycetota</taxon>
        <taxon>Actinomycetes</taxon>
        <taxon>Jiangellales</taxon>
        <taxon>Jiangellaceae</taxon>
        <taxon>Jiangella</taxon>
    </lineage>
</organism>
<feature type="region of interest" description="Disordered" evidence="1">
    <location>
        <begin position="1"/>
        <end position="32"/>
    </location>
</feature>
<feature type="region of interest" description="Disordered" evidence="1">
    <location>
        <begin position="350"/>
        <end position="406"/>
    </location>
</feature>
<feature type="compositionally biased region" description="Low complexity" evidence="1">
    <location>
        <begin position="361"/>
        <end position="387"/>
    </location>
</feature>
<proteinExistence type="predicted"/>
<feature type="compositionally biased region" description="Low complexity" evidence="1">
    <location>
        <begin position="154"/>
        <end position="167"/>
    </location>
</feature>
<dbReference type="InterPro" id="IPR024735">
    <property type="entry name" value="TcpC"/>
</dbReference>
<feature type="region of interest" description="Disordered" evidence="1">
    <location>
        <begin position="150"/>
        <end position="189"/>
    </location>
</feature>
<dbReference type="EMBL" id="SMKL01000058">
    <property type="protein sequence ID" value="TDC48320.1"/>
    <property type="molecule type" value="Genomic_DNA"/>
</dbReference>